<gene>
    <name evidence="1" type="ORF">NDU88_004047</name>
</gene>
<evidence type="ECO:0000313" key="2">
    <source>
        <dbReference type="Proteomes" id="UP001066276"/>
    </source>
</evidence>
<proteinExistence type="predicted"/>
<comment type="caution">
    <text evidence="1">The sequence shown here is derived from an EMBL/GenBank/DDBJ whole genome shotgun (WGS) entry which is preliminary data.</text>
</comment>
<keyword evidence="2" id="KW-1185">Reference proteome</keyword>
<organism evidence="1 2">
    <name type="scientific">Pleurodeles waltl</name>
    <name type="common">Iberian ribbed newt</name>
    <dbReference type="NCBI Taxonomy" id="8319"/>
    <lineage>
        <taxon>Eukaryota</taxon>
        <taxon>Metazoa</taxon>
        <taxon>Chordata</taxon>
        <taxon>Craniata</taxon>
        <taxon>Vertebrata</taxon>
        <taxon>Euteleostomi</taxon>
        <taxon>Amphibia</taxon>
        <taxon>Batrachia</taxon>
        <taxon>Caudata</taxon>
        <taxon>Salamandroidea</taxon>
        <taxon>Salamandridae</taxon>
        <taxon>Pleurodelinae</taxon>
        <taxon>Pleurodeles</taxon>
    </lineage>
</organism>
<evidence type="ECO:0000313" key="1">
    <source>
        <dbReference type="EMBL" id="KAJ1200221.1"/>
    </source>
</evidence>
<name>A0AAV7VHM0_PLEWA</name>
<protein>
    <submittedName>
        <fullName evidence="1">Uncharacterized protein</fullName>
    </submittedName>
</protein>
<accession>A0AAV7VHM0</accession>
<reference evidence="1" key="1">
    <citation type="journal article" date="2022" name="bioRxiv">
        <title>Sequencing and chromosome-scale assembly of the giantPleurodeles waltlgenome.</title>
        <authorList>
            <person name="Brown T."/>
            <person name="Elewa A."/>
            <person name="Iarovenko S."/>
            <person name="Subramanian E."/>
            <person name="Araus A.J."/>
            <person name="Petzold A."/>
            <person name="Susuki M."/>
            <person name="Suzuki K.-i.T."/>
            <person name="Hayashi T."/>
            <person name="Toyoda A."/>
            <person name="Oliveira C."/>
            <person name="Osipova E."/>
            <person name="Leigh N.D."/>
            <person name="Simon A."/>
            <person name="Yun M.H."/>
        </authorList>
    </citation>
    <scope>NUCLEOTIDE SEQUENCE</scope>
    <source>
        <strain evidence="1">20211129_DDA</strain>
        <tissue evidence="1">Liver</tissue>
    </source>
</reference>
<dbReference type="Proteomes" id="UP001066276">
    <property type="component" value="Chromosome 2_1"/>
</dbReference>
<dbReference type="EMBL" id="JANPWB010000003">
    <property type="protein sequence ID" value="KAJ1200221.1"/>
    <property type="molecule type" value="Genomic_DNA"/>
</dbReference>
<sequence>MELSQEWPWEGFKFILGTVQLIHLEVKTKDGAEQPAEWLHRTYLQLTYEGLMRPCQGYQNTQEFLGMLGMAPQVKVDGGPMVGQKVPHELADTKCSVEEDECLDCMELDYEQDSHEEGVIVDSDVLGAMDQRWWHESARRSDRGGHVNQRPSSVFQATQEVPALVVDIN</sequence>
<dbReference type="AlphaFoldDB" id="A0AAV7VHM0"/>